<dbReference type="Proteomes" id="UP000011014">
    <property type="component" value="Unassembled WGS sequence"/>
</dbReference>
<evidence type="ECO:0000313" key="4">
    <source>
        <dbReference type="Proteomes" id="UP000001307"/>
    </source>
</evidence>
<feature type="signal peptide" evidence="1">
    <location>
        <begin position="1"/>
        <end position="26"/>
    </location>
</feature>
<dbReference type="EMBL" id="FN654524">
    <property type="protein sequence ID" value="CBY34596.1"/>
    <property type="molecule type" value="Genomic_DNA"/>
</dbReference>
<feature type="chain" id="PRO_5007654006" evidence="1">
    <location>
        <begin position="27"/>
        <end position="63"/>
    </location>
</feature>
<name>E4WXL9_OIKDI</name>
<dbReference type="InParanoid" id="E4WXL9"/>
<dbReference type="AlphaFoldDB" id="E4WXL9"/>
<dbReference type="Proteomes" id="UP000001307">
    <property type="component" value="Unassembled WGS sequence"/>
</dbReference>
<evidence type="ECO:0000313" key="3">
    <source>
        <dbReference type="EMBL" id="CBY34596.1"/>
    </source>
</evidence>
<dbReference type="EMBL" id="FN653018">
    <property type="protein sequence ID" value="CBY22111.1"/>
    <property type="molecule type" value="Genomic_DNA"/>
</dbReference>
<sequence length="63" mass="7072">MIGDHALSIILICVVIFKLPDNFSDALPEVCLTKTIEYFRAELAQEENNSPNIFLPDGYSNDL</sequence>
<organism evidence="2">
    <name type="scientific">Oikopleura dioica</name>
    <name type="common">Tunicate</name>
    <dbReference type="NCBI Taxonomy" id="34765"/>
    <lineage>
        <taxon>Eukaryota</taxon>
        <taxon>Metazoa</taxon>
        <taxon>Chordata</taxon>
        <taxon>Tunicata</taxon>
        <taxon>Appendicularia</taxon>
        <taxon>Copelata</taxon>
        <taxon>Oikopleuridae</taxon>
        <taxon>Oikopleura</taxon>
    </lineage>
</organism>
<accession>E4WXL9</accession>
<keyword evidence="4" id="KW-1185">Reference proteome</keyword>
<gene>
    <name evidence="2" type="ORF">GSOID_T00011655001</name>
    <name evidence="3" type="ORF">GSOID_T00024624001</name>
</gene>
<keyword evidence="1" id="KW-0732">Signal</keyword>
<reference evidence="2" key="1">
    <citation type="journal article" date="2010" name="Science">
        <title>Plasticity of animal genome architecture unmasked by rapid evolution of a pelagic tunicate.</title>
        <authorList>
            <person name="Denoeud F."/>
            <person name="Henriet S."/>
            <person name="Mungpakdee S."/>
            <person name="Aury J.M."/>
            <person name="Da Silva C."/>
            <person name="Brinkmann H."/>
            <person name="Mikhaleva J."/>
            <person name="Olsen L.C."/>
            <person name="Jubin C."/>
            <person name="Canestro C."/>
            <person name="Bouquet J.M."/>
            <person name="Danks G."/>
            <person name="Poulain J."/>
            <person name="Campsteijn C."/>
            <person name="Adamski M."/>
            <person name="Cross I."/>
            <person name="Yadetie F."/>
            <person name="Muffato M."/>
            <person name="Louis A."/>
            <person name="Butcher S."/>
            <person name="Tsagkogeorga G."/>
            <person name="Konrad A."/>
            <person name="Singh S."/>
            <person name="Jensen M.F."/>
            <person name="Cong E.H."/>
            <person name="Eikeseth-Otteraa H."/>
            <person name="Noel B."/>
            <person name="Anthouard V."/>
            <person name="Porcel B.M."/>
            <person name="Kachouri-Lafond R."/>
            <person name="Nishino A."/>
            <person name="Ugolini M."/>
            <person name="Chourrout P."/>
            <person name="Nishida H."/>
            <person name="Aasland R."/>
            <person name="Huzurbazar S."/>
            <person name="Westhof E."/>
            <person name="Delsuc F."/>
            <person name="Lehrach H."/>
            <person name="Reinhardt R."/>
            <person name="Weissenbach J."/>
            <person name="Roy S.W."/>
            <person name="Artiguenave F."/>
            <person name="Postlethwait J.H."/>
            <person name="Manak J.R."/>
            <person name="Thompson E.M."/>
            <person name="Jaillon O."/>
            <person name="Du Pasquier L."/>
            <person name="Boudinot P."/>
            <person name="Liberles D.A."/>
            <person name="Volff J.N."/>
            <person name="Philippe H."/>
            <person name="Lenhard B."/>
            <person name="Roest Crollius H."/>
            <person name="Wincker P."/>
            <person name="Chourrout D."/>
        </authorList>
    </citation>
    <scope>NUCLEOTIDE SEQUENCE [LARGE SCALE GENOMIC DNA]</scope>
</reference>
<protein>
    <submittedName>
        <fullName evidence="2">Uncharacterized protein</fullName>
    </submittedName>
</protein>
<evidence type="ECO:0000256" key="1">
    <source>
        <dbReference type="SAM" id="SignalP"/>
    </source>
</evidence>
<evidence type="ECO:0000313" key="2">
    <source>
        <dbReference type="EMBL" id="CBY22111.1"/>
    </source>
</evidence>
<proteinExistence type="predicted"/>